<reference evidence="3 4" key="1">
    <citation type="submission" date="2015-07" db="EMBL/GenBank/DDBJ databases">
        <title>Emmonsia species relationships and genome sequence.</title>
        <authorList>
            <person name="Cuomo C.A."/>
            <person name="Schwartz I.S."/>
            <person name="Kenyon C."/>
            <person name="de Hoog G.S."/>
            <person name="Govender N.P."/>
            <person name="Botha A."/>
            <person name="Moreno L."/>
            <person name="de Vries M."/>
            <person name="Munoz J.F."/>
            <person name="Stielow J.B."/>
        </authorList>
    </citation>
    <scope>NUCLEOTIDE SEQUENCE [LARGE SCALE GENOMIC DNA]</scope>
    <source>
        <strain evidence="3 4">CBS 136260</strain>
    </source>
</reference>
<evidence type="ECO:0000313" key="4">
    <source>
        <dbReference type="Proteomes" id="UP000091918"/>
    </source>
</evidence>
<accession>A0A1B7P4Y4</accession>
<proteinExistence type="predicted"/>
<evidence type="ECO:0000256" key="2">
    <source>
        <dbReference type="SAM" id="MobiDB-lite"/>
    </source>
</evidence>
<feature type="compositionally biased region" description="Pro residues" evidence="2">
    <location>
        <begin position="1"/>
        <end position="10"/>
    </location>
</feature>
<protein>
    <submittedName>
        <fullName evidence="3">Uncharacterized protein</fullName>
    </submittedName>
</protein>
<dbReference type="Proteomes" id="UP000091918">
    <property type="component" value="Unassembled WGS sequence"/>
</dbReference>
<dbReference type="EMBL" id="LGUA01000108">
    <property type="protein sequence ID" value="OAX84069.1"/>
    <property type="molecule type" value="Genomic_DNA"/>
</dbReference>
<feature type="region of interest" description="Disordered" evidence="2">
    <location>
        <begin position="1"/>
        <end position="38"/>
    </location>
</feature>
<dbReference type="STRING" id="1658172.A0A1B7P4Y4"/>
<sequence>MPSPPYPPPGNSSFVPIQTASSDPRKSKPDPPTFDPVHSLEGLASHVATIAALSSERERLRKRSQAESTALRKASDRNFQYPSIAKRLKIGKSELDGELVRVDAKLQFHQKMQNNLIKELAANFNSGQQQAQQTQLELEQMERNLCETKANMTHVMDSEDSISATLNLLNSSMQCNENKIAYIEQSRSSTEVELENLKSDLELIREEFKSAELSTKAHEKDFSTRLENVDHRVSELEKAFKELRETGNPGAASNTSVDAMNQIRNLRQVQDAKDEAIADELDKYELRLASLEELGTKFKQIGGHHSTNSQAFGISTSTNSELEQLRQALCRLNQHVDNRFRNIEDQSRILQAHQIALHSLETRYNHLSTEPIVQQMVVAMQEMYPHASIVQQEIPNIQEKTNKLASSLSSVYCEIRRAENARTALINDMTAERDRMTEEISSLRLKIDELEKALRSRLDEVENVVATNLASVILKHDRRPSSQNP</sequence>
<keyword evidence="4" id="KW-1185">Reference proteome</keyword>
<comment type="caution">
    <text evidence="3">The sequence shown here is derived from an EMBL/GenBank/DDBJ whole genome shotgun (WGS) entry which is preliminary data.</text>
</comment>
<feature type="coiled-coil region" evidence="1">
    <location>
        <begin position="426"/>
        <end position="460"/>
    </location>
</feature>
<gene>
    <name evidence="3" type="ORF">ACJ72_01573</name>
</gene>
<evidence type="ECO:0000313" key="3">
    <source>
        <dbReference type="EMBL" id="OAX84069.1"/>
    </source>
</evidence>
<organism evidence="3 4">
    <name type="scientific">Emergomyces africanus</name>
    <dbReference type="NCBI Taxonomy" id="1955775"/>
    <lineage>
        <taxon>Eukaryota</taxon>
        <taxon>Fungi</taxon>
        <taxon>Dikarya</taxon>
        <taxon>Ascomycota</taxon>
        <taxon>Pezizomycotina</taxon>
        <taxon>Eurotiomycetes</taxon>
        <taxon>Eurotiomycetidae</taxon>
        <taxon>Onygenales</taxon>
        <taxon>Ajellomycetaceae</taxon>
        <taxon>Emergomyces</taxon>
    </lineage>
</organism>
<dbReference type="AlphaFoldDB" id="A0A1B7P4Y4"/>
<dbReference type="OrthoDB" id="3438382at2759"/>
<keyword evidence="1" id="KW-0175">Coiled coil</keyword>
<evidence type="ECO:0000256" key="1">
    <source>
        <dbReference type="SAM" id="Coils"/>
    </source>
</evidence>
<feature type="coiled-coil region" evidence="1">
    <location>
        <begin position="187"/>
        <end position="246"/>
    </location>
</feature>
<name>A0A1B7P4Y4_9EURO</name>